<comment type="caution">
    <text evidence="4">The sequence shown here is derived from an EMBL/GenBank/DDBJ whole genome shotgun (WGS) entry which is preliminary data.</text>
</comment>
<gene>
    <name evidence="4" type="ORF">C7438_1484</name>
</gene>
<evidence type="ECO:0000256" key="2">
    <source>
        <dbReference type="SAM" id="Phobius"/>
    </source>
</evidence>
<name>A0A660KVE6_9BACL</name>
<dbReference type="PANTHER" id="PTHR21666:SF291">
    <property type="entry name" value="STAGE II SPORULATION PROTEIN Q"/>
    <property type="match status" value="1"/>
</dbReference>
<evidence type="ECO:0000313" key="5">
    <source>
        <dbReference type="Proteomes" id="UP000267019"/>
    </source>
</evidence>
<dbReference type="Pfam" id="PF01551">
    <property type="entry name" value="Peptidase_M23"/>
    <property type="match status" value="1"/>
</dbReference>
<dbReference type="InterPro" id="IPR016047">
    <property type="entry name" value="M23ase_b-sheet_dom"/>
</dbReference>
<accession>A0A660KVE6</accession>
<dbReference type="EMBL" id="RBIJ01000005">
    <property type="protein sequence ID" value="RKQ83824.1"/>
    <property type="molecule type" value="Genomic_DNA"/>
</dbReference>
<evidence type="ECO:0000259" key="3">
    <source>
        <dbReference type="Pfam" id="PF01551"/>
    </source>
</evidence>
<sequence length="254" mass="27425">MDKEHARETQESGQSSSTAHAAGGNGREDRMLSRLARTFRSLPAQKWFFPAVYLGAAALLLSLVFWTGKQAFVPQTGESPRTVEEAQGPSSEEAHVVPTAEEAGAYVWPVSAEEEIAVVRPYYDDEHLSDADRAKALVSFAGSYYPNRGIDLARKDGKPFAVLAAAPGKVVRAERDPLVGYVVWIAHEDGRTTVYESLAEVKVKVGDAVERGTAIGTAGTAAFDKDAGVHLHFEVRKGDRPENPAALLPPLPRS</sequence>
<keyword evidence="5" id="KW-1185">Reference proteome</keyword>
<feature type="transmembrane region" description="Helical" evidence="2">
    <location>
        <begin position="47"/>
        <end position="66"/>
    </location>
</feature>
<dbReference type="CDD" id="cd12797">
    <property type="entry name" value="M23_peptidase"/>
    <property type="match status" value="1"/>
</dbReference>
<feature type="region of interest" description="Disordered" evidence="1">
    <location>
        <begin position="1"/>
        <end position="28"/>
    </location>
</feature>
<dbReference type="InterPro" id="IPR050570">
    <property type="entry name" value="Cell_wall_metabolism_enzyme"/>
</dbReference>
<protein>
    <submittedName>
        <fullName evidence="4">Stage II sporulation protein Q</fullName>
    </submittedName>
</protein>
<dbReference type="AlphaFoldDB" id="A0A660KVE6"/>
<reference evidence="4 5" key="1">
    <citation type="submission" date="2018-10" db="EMBL/GenBank/DDBJ databases">
        <title>Genomic Encyclopedia of Type Strains, Phase IV (KMG-IV): sequencing the most valuable type-strain genomes for metagenomic binning, comparative biology and taxonomic classification.</title>
        <authorList>
            <person name="Goeker M."/>
        </authorList>
    </citation>
    <scope>NUCLEOTIDE SEQUENCE [LARGE SCALE GENOMIC DNA]</scope>
    <source>
        <strain evidence="4 5">DSM 22653</strain>
    </source>
</reference>
<dbReference type="OrthoDB" id="9814460at2"/>
<keyword evidence="2" id="KW-0812">Transmembrane</keyword>
<keyword evidence="2" id="KW-1133">Transmembrane helix</keyword>
<dbReference type="RefSeq" id="WP_121444733.1">
    <property type="nucleotide sequence ID" value="NZ_RBIJ01000005.1"/>
</dbReference>
<feature type="domain" description="M23ase beta-sheet core" evidence="3">
    <location>
        <begin position="146"/>
        <end position="244"/>
    </location>
</feature>
<dbReference type="SUPFAM" id="SSF51261">
    <property type="entry name" value="Duplicated hybrid motif"/>
    <property type="match status" value="1"/>
</dbReference>
<keyword evidence="2" id="KW-0472">Membrane</keyword>
<dbReference type="Proteomes" id="UP000267019">
    <property type="component" value="Unassembled WGS sequence"/>
</dbReference>
<organism evidence="4 5">
    <name type="scientific">Brockia lithotrophica</name>
    <dbReference type="NCBI Taxonomy" id="933949"/>
    <lineage>
        <taxon>Bacteria</taxon>
        <taxon>Bacillati</taxon>
        <taxon>Bacillota</taxon>
        <taxon>Bacilli</taxon>
        <taxon>Bacillales</taxon>
        <taxon>Bacillales Family X. Incertae Sedis</taxon>
        <taxon>Brockia</taxon>
    </lineage>
</organism>
<evidence type="ECO:0000256" key="1">
    <source>
        <dbReference type="SAM" id="MobiDB-lite"/>
    </source>
</evidence>
<feature type="compositionally biased region" description="Basic and acidic residues" evidence="1">
    <location>
        <begin position="1"/>
        <end position="10"/>
    </location>
</feature>
<dbReference type="InterPro" id="IPR011055">
    <property type="entry name" value="Dup_hybrid_motif"/>
</dbReference>
<evidence type="ECO:0000313" key="4">
    <source>
        <dbReference type="EMBL" id="RKQ83824.1"/>
    </source>
</evidence>
<dbReference type="Gene3D" id="2.70.70.10">
    <property type="entry name" value="Glucose Permease (Domain IIA)"/>
    <property type="match status" value="1"/>
</dbReference>
<feature type="region of interest" description="Disordered" evidence="1">
    <location>
        <begin position="76"/>
        <end position="95"/>
    </location>
</feature>
<dbReference type="PANTHER" id="PTHR21666">
    <property type="entry name" value="PEPTIDASE-RELATED"/>
    <property type="match status" value="1"/>
</dbReference>
<dbReference type="GO" id="GO:0004222">
    <property type="term" value="F:metalloendopeptidase activity"/>
    <property type="evidence" value="ECO:0007669"/>
    <property type="project" value="TreeGrafter"/>
</dbReference>
<proteinExistence type="predicted"/>